<dbReference type="PANTHER" id="PTHR35011">
    <property type="entry name" value="2,3-DIKETO-L-GULONATE TRAP TRANSPORTER SMALL PERMEASE PROTEIN YIAM"/>
    <property type="match status" value="1"/>
</dbReference>
<evidence type="ECO:0000256" key="6">
    <source>
        <dbReference type="ARBA" id="ARBA00022989"/>
    </source>
</evidence>
<feature type="domain" description="Tripartite ATP-independent periplasmic transporters DctQ component" evidence="10">
    <location>
        <begin position="50"/>
        <end position="183"/>
    </location>
</feature>
<keyword evidence="4 9" id="KW-0997">Cell inner membrane</keyword>
<keyword evidence="2 9" id="KW-0813">Transport</keyword>
<evidence type="ECO:0000313" key="11">
    <source>
        <dbReference type="EMBL" id="SIP94711.1"/>
    </source>
</evidence>
<evidence type="ECO:0000313" key="12">
    <source>
        <dbReference type="Proteomes" id="UP000186895"/>
    </source>
</evidence>
<proteinExistence type="inferred from homology"/>
<comment type="subcellular location">
    <subcellularLocation>
        <location evidence="1 9">Cell inner membrane</location>
        <topology evidence="1 9">Multi-pass membrane protein</topology>
    </subcellularLocation>
</comment>
<evidence type="ECO:0000256" key="2">
    <source>
        <dbReference type="ARBA" id="ARBA00022448"/>
    </source>
</evidence>
<keyword evidence="12" id="KW-1185">Reference proteome</keyword>
<dbReference type="EMBL" id="FTMN01000001">
    <property type="protein sequence ID" value="SIP94711.1"/>
    <property type="molecule type" value="Genomic_DNA"/>
</dbReference>
<evidence type="ECO:0000259" key="10">
    <source>
        <dbReference type="Pfam" id="PF04290"/>
    </source>
</evidence>
<keyword evidence="7 9" id="KW-0472">Membrane</keyword>
<feature type="transmembrane region" description="Helical" evidence="9">
    <location>
        <begin position="113"/>
        <end position="138"/>
    </location>
</feature>
<evidence type="ECO:0000256" key="8">
    <source>
        <dbReference type="ARBA" id="ARBA00038436"/>
    </source>
</evidence>
<dbReference type="InterPro" id="IPR007387">
    <property type="entry name" value="TRAP_DctQ"/>
</dbReference>
<evidence type="ECO:0000256" key="1">
    <source>
        <dbReference type="ARBA" id="ARBA00004429"/>
    </source>
</evidence>
<accession>A0A1N6NRK0</accession>
<evidence type="ECO:0000256" key="3">
    <source>
        <dbReference type="ARBA" id="ARBA00022475"/>
    </source>
</evidence>
<dbReference type="STRING" id="49186.SAMN05421647_101511"/>
<feature type="transmembrane region" description="Helical" evidence="9">
    <location>
        <begin position="158"/>
        <end position="180"/>
    </location>
</feature>
<reference evidence="11 12" key="1">
    <citation type="submission" date="2017-01" db="EMBL/GenBank/DDBJ databases">
        <authorList>
            <person name="Mah S.A."/>
            <person name="Swanson W.J."/>
            <person name="Moy G.W."/>
            <person name="Vacquier V.D."/>
        </authorList>
    </citation>
    <scope>NUCLEOTIDE SEQUENCE [LARGE SCALE GENOMIC DNA]</scope>
    <source>
        <strain evidence="11 12">DSM 7027</strain>
    </source>
</reference>
<dbReference type="RefSeq" id="WP_010324128.1">
    <property type="nucleotide sequence ID" value="NZ_FTMN01000001.1"/>
</dbReference>
<dbReference type="Proteomes" id="UP000186895">
    <property type="component" value="Unassembled WGS sequence"/>
</dbReference>
<feature type="transmembrane region" description="Helical" evidence="9">
    <location>
        <begin position="76"/>
        <end position="92"/>
    </location>
</feature>
<gene>
    <name evidence="11" type="ORF">SAMN05421647_101511</name>
</gene>
<comment type="function">
    <text evidence="9">Part of the tripartite ATP-independent periplasmic (TRAP) transport system.</text>
</comment>
<evidence type="ECO:0000256" key="9">
    <source>
        <dbReference type="RuleBase" id="RU369079"/>
    </source>
</evidence>
<keyword evidence="3" id="KW-1003">Cell membrane</keyword>
<protein>
    <recommendedName>
        <fullName evidence="9">TRAP transporter small permease protein</fullName>
    </recommendedName>
</protein>
<dbReference type="AlphaFoldDB" id="A0A1N6NRK0"/>
<feature type="transmembrane region" description="Helical" evidence="9">
    <location>
        <begin position="44"/>
        <end position="64"/>
    </location>
</feature>
<evidence type="ECO:0000256" key="4">
    <source>
        <dbReference type="ARBA" id="ARBA00022519"/>
    </source>
</evidence>
<keyword evidence="5 9" id="KW-0812">Transmembrane</keyword>
<dbReference type="PANTHER" id="PTHR35011:SF4">
    <property type="entry name" value="SLL1102 PROTEIN"/>
    <property type="match status" value="1"/>
</dbReference>
<dbReference type="Pfam" id="PF04290">
    <property type="entry name" value="DctQ"/>
    <property type="match status" value="1"/>
</dbReference>
<organism evidence="11 12">
    <name type="scientific">Marinobacterium stanieri</name>
    <dbReference type="NCBI Taxonomy" id="49186"/>
    <lineage>
        <taxon>Bacteria</taxon>
        <taxon>Pseudomonadati</taxon>
        <taxon>Pseudomonadota</taxon>
        <taxon>Gammaproteobacteria</taxon>
        <taxon>Oceanospirillales</taxon>
        <taxon>Oceanospirillaceae</taxon>
        <taxon>Marinobacterium</taxon>
    </lineage>
</organism>
<evidence type="ECO:0000256" key="5">
    <source>
        <dbReference type="ARBA" id="ARBA00022692"/>
    </source>
</evidence>
<name>A0A1N6NRK0_9GAMM</name>
<comment type="similarity">
    <text evidence="8 9">Belongs to the TRAP transporter small permease family.</text>
</comment>
<evidence type="ECO:0000256" key="7">
    <source>
        <dbReference type="ARBA" id="ARBA00023136"/>
    </source>
</evidence>
<dbReference type="InterPro" id="IPR055348">
    <property type="entry name" value="DctQ"/>
</dbReference>
<dbReference type="GO" id="GO:0005886">
    <property type="term" value="C:plasma membrane"/>
    <property type="evidence" value="ECO:0007669"/>
    <property type="project" value="UniProtKB-SubCell"/>
</dbReference>
<dbReference type="GO" id="GO:0022857">
    <property type="term" value="F:transmembrane transporter activity"/>
    <property type="evidence" value="ECO:0007669"/>
    <property type="project" value="UniProtKB-UniRule"/>
</dbReference>
<comment type="subunit">
    <text evidence="9">The complex comprises the extracytoplasmic solute receptor protein and the two transmembrane proteins.</text>
</comment>
<dbReference type="eggNOG" id="COG4665">
    <property type="taxonomic scope" value="Bacteria"/>
</dbReference>
<sequence>MSDYDLNLDQVEEAVAHKATVDYPRTRISDWLERIVEVFGKYTSFIWVVLILLIVGNVIMRYALGTNFVALEELQWHLYAIGFMCALSYCITHDGHVRVDVVAERLSPKARAWIEMLGIALFILPFCVLILIYAWPFVEHSIRIGEVSAAPGGLPMRWLIKSVILLAFVLMALAATARFFRALAFLSGWPRPLDTPKQNNNNSPE</sequence>
<keyword evidence="6 9" id="KW-1133">Transmembrane helix</keyword>